<dbReference type="Pfam" id="PF23752">
    <property type="entry name" value="Beta-prop_WDR11_2nd"/>
    <property type="match status" value="1"/>
</dbReference>
<dbReference type="SMART" id="SM00320">
    <property type="entry name" value="WD40"/>
    <property type="match status" value="3"/>
</dbReference>
<organism evidence="2 3">
    <name type="scientific">Panagrellus redivivus</name>
    <name type="common">Microworm</name>
    <dbReference type="NCBI Taxonomy" id="6233"/>
    <lineage>
        <taxon>Eukaryota</taxon>
        <taxon>Metazoa</taxon>
        <taxon>Ecdysozoa</taxon>
        <taxon>Nematoda</taxon>
        <taxon>Chromadorea</taxon>
        <taxon>Rhabditida</taxon>
        <taxon>Tylenchina</taxon>
        <taxon>Panagrolaimomorpha</taxon>
        <taxon>Panagrolaimoidea</taxon>
        <taxon>Panagrolaimidae</taxon>
        <taxon>Panagrellus</taxon>
    </lineage>
</organism>
<evidence type="ECO:0000259" key="1">
    <source>
        <dbReference type="Pfam" id="PF23752"/>
    </source>
</evidence>
<evidence type="ECO:0000313" key="3">
    <source>
        <dbReference type="WBParaSite" id="Pan_g3755.t1"/>
    </source>
</evidence>
<reference evidence="2" key="1">
    <citation type="journal article" date="2013" name="Genetics">
        <title>The draft genome and transcriptome of Panagrellus redivivus are shaped by the harsh demands of a free-living lifestyle.</title>
        <authorList>
            <person name="Srinivasan J."/>
            <person name="Dillman A.R."/>
            <person name="Macchietto M.G."/>
            <person name="Heikkinen L."/>
            <person name="Lakso M."/>
            <person name="Fracchia K.M."/>
            <person name="Antoshechkin I."/>
            <person name="Mortazavi A."/>
            <person name="Wong G."/>
            <person name="Sternberg P.W."/>
        </authorList>
    </citation>
    <scope>NUCLEOTIDE SEQUENCE [LARGE SCALE GENOMIC DNA]</scope>
    <source>
        <strain evidence="2">MT8872</strain>
    </source>
</reference>
<dbReference type="Gene3D" id="2.130.10.10">
    <property type="entry name" value="YVTN repeat-like/Quinoprotein amine dehydrogenase"/>
    <property type="match status" value="3"/>
</dbReference>
<sequence length="988" mass="110608">MTGIIAGQLNARNKDAIDWHPKGLVGYGCHAVLAIVDVSTARTIQTLCSHEKAISLIRFGLQESFDDNTVKCASSDISGKVIVWDVLQGKKETSFQRLNDEVIQMHWFTQYGIYSDCLATLYSSNTLVLNNARNGEKFWVLPFSTRIFDFTIDLKDFSNMAFAGTNGSILLLRNVEAHETPVLSDSTLTTFKATDDDNDQLIQLTYHKAYEDLLFAVFSTKVVLVHTDSKQIIATVSTENMFPICRLLPCGERDAFYLVHANGVLSFWRARLHEHRDRYNAELTYEQTCYNDAQRFFSKNRVFGAQICPVTESNAVLLFHSGKLVFYQLNHNDQISLTPYRAQNLTDITSFDYSGDDQLCFTQQSLLPSLGANSTTVRIRPIEGIQSSPNQFAGKQLAAIGCSTGCIQFVDVFTGKLEKELNIHNCAVKCLEWVGPDMIISAAYSSSVSAHGSVRNDIFLTNVLTGARKRFRPEGDESPVQLLRVSYYRRYLAISFRNDPLEIWDMKAHRLLRRMSRKCPIIVDMAWSTKHVTKKTAEGETPQLVRENLVVLDNDNHLYHVIVKGLHVKDGKEVNTQWKSGSAPIRCMTWKDDLLAFGDVNGYLRIWDLSKRTFNQINSPSMTGPVLRCVFSRLSGDSTIAVQYAKGVVLFDAVCLQPTPHMLATSSSLLDIDMFGVIPVCISSEGICRFAATTDRNNGIAEKSVPKVLSNDFIKKAYALATSPESTTIEDEDDTEGLAYFKQRFANEPDLTKREASIAKLIGNLPTLSFLHAANSSISGEKCLPLTMVRFWHRDAYRKYAENLTKILLGTCKTTEQLDYAVERAVVLGKLGWAKYGLLNTDVVMPPESYRIHAFKSCLFNAEVEAEEPRCFIKMVATNLIAQNQLNDGIVLLFLIDQGMDACRFLASNGRWAQALQYAKMAPSTEKFTAEAEQLLSRWADHLHTNGRVLKTHAAMIYASLGQTDKAFDLVSAPAHEHSCFKAIPSTA</sequence>
<dbReference type="SUPFAM" id="SSF50978">
    <property type="entry name" value="WD40 repeat-like"/>
    <property type="match status" value="2"/>
</dbReference>
<feature type="domain" description="WDR11 second beta-propeller" evidence="1">
    <location>
        <begin position="396"/>
        <end position="540"/>
    </location>
</feature>
<accession>A0A7E4VV83</accession>
<dbReference type="GO" id="GO:0005737">
    <property type="term" value="C:cytoplasm"/>
    <property type="evidence" value="ECO:0007669"/>
    <property type="project" value="TreeGrafter"/>
</dbReference>
<keyword evidence="2" id="KW-1185">Reference proteome</keyword>
<dbReference type="InterPro" id="IPR036322">
    <property type="entry name" value="WD40_repeat_dom_sf"/>
</dbReference>
<dbReference type="AlphaFoldDB" id="A0A7E4VV83"/>
<reference evidence="3" key="2">
    <citation type="submission" date="2020-10" db="UniProtKB">
        <authorList>
            <consortium name="WormBaseParasite"/>
        </authorList>
    </citation>
    <scope>IDENTIFICATION</scope>
</reference>
<name>A0A7E4VV83_PANRE</name>
<dbReference type="InterPro" id="IPR015943">
    <property type="entry name" value="WD40/YVTN_repeat-like_dom_sf"/>
</dbReference>
<dbReference type="PANTHER" id="PTHR14593">
    <property type="entry name" value="WD REPEAT-CONTAINING PROTEIN 11"/>
    <property type="match status" value="1"/>
</dbReference>
<proteinExistence type="predicted"/>
<dbReference type="InterPro" id="IPR057853">
    <property type="entry name" value="Beta-prop_WDR11_2nd"/>
</dbReference>
<dbReference type="Proteomes" id="UP000492821">
    <property type="component" value="Unassembled WGS sequence"/>
</dbReference>
<dbReference type="InterPro" id="IPR039694">
    <property type="entry name" value="WDR11"/>
</dbReference>
<evidence type="ECO:0000313" key="2">
    <source>
        <dbReference type="Proteomes" id="UP000492821"/>
    </source>
</evidence>
<protein>
    <submittedName>
        <fullName evidence="3">WD_REPEATS_REGION domain-containing protein</fullName>
    </submittedName>
</protein>
<dbReference type="PANTHER" id="PTHR14593:SF5">
    <property type="entry name" value="WD REPEAT-CONTAINING PROTEIN 11"/>
    <property type="match status" value="1"/>
</dbReference>
<dbReference type="WBParaSite" id="Pan_g3755.t1">
    <property type="protein sequence ID" value="Pan_g3755.t1"/>
    <property type="gene ID" value="Pan_g3755"/>
</dbReference>
<dbReference type="InterPro" id="IPR001680">
    <property type="entry name" value="WD40_rpt"/>
</dbReference>